<dbReference type="RefSeq" id="WP_107820710.1">
    <property type="nucleotide sequence ID" value="NZ_OY782574.1"/>
</dbReference>
<keyword evidence="1" id="KW-1133">Transmembrane helix</keyword>
<dbReference type="EMBL" id="QAAD01000001">
    <property type="protein sequence ID" value="PTN10613.1"/>
    <property type="molecule type" value="Genomic_DNA"/>
</dbReference>
<keyword evidence="1" id="KW-0472">Membrane</keyword>
<dbReference type="Pfam" id="PF19992">
    <property type="entry name" value="DUF6427"/>
    <property type="match status" value="1"/>
</dbReference>
<name>A0A2T5C6N0_9BACT</name>
<feature type="transmembrane region" description="Helical" evidence="1">
    <location>
        <begin position="308"/>
        <end position="326"/>
    </location>
</feature>
<feature type="transmembrane region" description="Helical" evidence="1">
    <location>
        <begin position="228"/>
        <end position="248"/>
    </location>
</feature>
<accession>A0A2T5C6N0</accession>
<protein>
    <recommendedName>
        <fullName evidence="4">Beta-carotene 15,15'-monooxygenase</fullName>
    </recommendedName>
</protein>
<dbReference type="Proteomes" id="UP000243525">
    <property type="component" value="Unassembled WGS sequence"/>
</dbReference>
<proteinExistence type="predicted"/>
<evidence type="ECO:0000256" key="1">
    <source>
        <dbReference type="SAM" id="Phobius"/>
    </source>
</evidence>
<dbReference type="OrthoDB" id="1116060at2"/>
<feature type="transmembrane region" description="Helical" evidence="1">
    <location>
        <begin position="12"/>
        <end position="30"/>
    </location>
</feature>
<dbReference type="InterPro" id="IPR045625">
    <property type="entry name" value="DUF6427"/>
</dbReference>
<reference evidence="2 3" key="1">
    <citation type="submission" date="2018-04" db="EMBL/GenBank/DDBJ databases">
        <title>Genomic Encyclopedia of Archaeal and Bacterial Type Strains, Phase II (KMG-II): from individual species to whole genera.</title>
        <authorList>
            <person name="Goeker M."/>
        </authorList>
    </citation>
    <scope>NUCLEOTIDE SEQUENCE [LARGE SCALE GENOMIC DNA]</scope>
    <source>
        <strain evidence="2 3">DSM 28823</strain>
    </source>
</reference>
<feature type="transmembrane region" description="Helical" evidence="1">
    <location>
        <begin position="260"/>
        <end position="279"/>
    </location>
</feature>
<gene>
    <name evidence="2" type="ORF">C8N47_101263</name>
</gene>
<comment type="caution">
    <text evidence="2">The sequence shown here is derived from an EMBL/GenBank/DDBJ whole genome shotgun (WGS) entry which is preliminary data.</text>
</comment>
<feature type="transmembrane region" description="Helical" evidence="1">
    <location>
        <begin position="144"/>
        <end position="168"/>
    </location>
</feature>
<keyword evidence="3" id="KW-1185">Reference proteome</keyword>
<evidence type="ECO:0000313" key="3">
    <source>
        <dbReference type="Proteomes" id="UP000243525"/>
    </source>
</evidence>
<evidence type="ECO:0000313" key="2">
    <source>
        <dbReference type="EMBL" id="PTN10613.1"/>
    </source>
</evidence>
<feature type="transmembrane region" description="Helical" evidence="1">
    <location>
        <begin position="285"/>
        <end position="303"/>
    </location>
</feature>
<keyword evidence="1" id="KW-0812">Transmembrane</keyword>
<evidence type="ECO:0008006" key="4">
    <source>
        <dbReference type="Google" id="ProtNLM"/>
    </source>
</evidence>
<dbReference type="AlphaFoldDB" id="A0A2T5C6N0"/>
<sequence length="327" mass="37845">MILRFLKTNQAYHFVTIPLLVLILWFRAYLNPESFDFFAGEDQMLLFRPFAAVVKWSPLVANLLLIGQVLILTFFITRLNSVFSFIRQRTFLPSNLFVLILGGVVSMHGLHPVYFAAMFLLLSINRIFGAYEIKKPNSNAFDAGFLIGLGSLFYLNLIFYFPIVWIGFVLIRKNPGWRNFILPLLGLSIPWLYAFSYYFFTDTLADFGQTIQQNIFTSNNFLQGNLNFQIYLGLLILLTLIGSTFLIARIDEKKVSTRKYFQIFFIVFIISMAILLAVPAVSQEILVIMAIPLVFLFSNYLIFMRMQLWANVFVYLLLAMVIYMQFG</sequence>
<feature type="transmembrane region" description="Helical" evidence="1">
    <location>
        <begin position="96"/>
        <end position="124"/>
    </location>
</feature>
<feature type="transmembrane region" description="Helical" evidence="1">
    <location>
        <begin position="180"/>
        <end position="200"/>
    </location>
</feature>
<feature type="transmembrane region" description="Helical" evidence="1">
    <location>
        <begin position="50"/>
        <end position="75"/>
    </location>
</feature>
<organism evidence="2 3">
    <name type="scientific">Mangrovibacterium marinum</name>
    <dbReference type="NCBI Taxonomy" id="1639118"/>
    <lineage>
        <taxon>Bacteria</taxon>
        <taxon>Pseudomonadati</taxon>
        <taxon>Bacteroidota</taxon>
        <taxon>Bacteroidia</taxon>
        <taxon>Marinilabiliales</taxon>
        <taxon>Prolixibacteraceae</taxon>
        <taxon>Mangrovibacterium</taxon>
    </lineage>
</organism>